<organism evidence="3 4">
    <name type="scientific">Pseudomonas phage phCDa</name>
    <dbReference type="NCBI Taxonomy" id="2268587"/>
    <lineage>
        <taxon>Viruses</taxon>
        <taxon>Duplodnaviria</taxon>
        <taxon>Heunggongvirae</taxon>
        <taxon>Uroviricota</taxon>
        <taxon>Caudoviricetes</taxon>
        <taxon>Schitoviridae</taxon>
        <taxon>Shizishanvirus</taxon>
        <taxon>Shizishanvirus phCDa</taxon>
    </lineage>
</organism>
<keyword evidence="2" id="KW-1133">Transmembrane helix</keyword>
<evidence type="ECO:0000313" key="3">
    <source>
        <dbReference type="EMBL" id="AXC36481.1"/>
    </source>
</evidence>
<evidence type="ECO:0000256" key="2">
    <source>
        <dbReference type="SAM" id="Phobius"/>
    </source>
</evidence>
<feature type="coiled-coil region" evidence="1">
    <location>
        <begin position="173"/>
        <end position="200"/>
    </location>
</feature>
<sequence>MDINTVLMILGAAVFILPCVYLLGYARREKQQEGWAADSRAGFNKERGALQAYHAAEMQKERNVVRELEISLLKAGEAIECSERDVAKMTKRWEYADNYRAAIVEVVHGLGLWNFKVHADDPRLMLQVLVDHASKEAVDPATSKKAKSLITRGVRKGAKQGREQMRKLMQKSIDNQATTIEMLRADLKSAEEDVAYAVKRKDISVQAVRNVLADKVALPGVRRSLSQAIIVETGRLRQIAATKGE</sequence>
<keyword evidence="2" id="KW-0812">Transmembrane</keyword>
<evidence type="ECO:0000313" key="4">
    <source>
        <dbReference type="Proteomes" id="UP000252224"/>
    </source>
</evidence>
<keyword evidence="4" id="KW-1185">Reference proteome</keyword>
<keyword evidence="2" id="KW-0472">Membrane</keyword>
<name>A0A2Z5H8I5_9CAUD</name>
<feature type="transmembrane region" description="Helical" evidence="2">
    <location>
        <begin position="6"/>
        <end position="26"/>
    </location>
</feature>
<evidence type="ECO:0000256" key="1">
    <source>
        <dbReference type="SAM" id="Coils"/>
    </source>
</evidence>
<accession>A0A2Z5H8I5</accession>
<reference evidence="3 4" key="1">
    <citation type="submission" date="2018-05" db="EMBL/GenBank/DDBJ databases">
        <title>Genomic characterization of a novel Pseudomonas phage phCDa.</title>
        <authorList>
            <person name="Chen C."/>
            <person name="Lu D."/>
            <person name="Wang J."/>
            <person name="Fu R."/>
        </authorList>
    </citation>
    <scope>NUCLEOTIDE SEQUENCE [LARGE SCALE GENOMIC DNA]</scope>
</reference>
<proteinExistence type="predicted"/>
<dbReference type="Proteomes" id="UP000252224">
    <property type="component" value="Segment"/>
</dbReference>
<protein>
    <submittedName>
        <fullName evidence="3">Uncharacterized protein</fullName>
    </submittedName>
</protein>
<keyword evidence="1" id="KW-0175">Coiled coil</keyword>
<dbReference type="EMBL" id="MH382836">
    <property type="protein sequence ID" value="AXC36481.1"/>
    <property type="molecule type" value="Genomic_DNA"/>
</dbReference>
<gene>
    <name evidence="3" type="ORF">phCDa_37</name>
</gene>